<dbReference type="AlphaFoldDB" id="A0A914ZIX7"/>
<name>A0A914ZIX7_PARUN</name>
<dbReference type="GO" id="GO:0051306">
    <property type="term" value="P:mitotic sister chromatid separation"/>
    <property type="evidence" value="ECO:0007669"/>
    <property type="project" value="TreeGrafter"/>
</dbReference>
<keyword evidence="2" id="KW-1185">Reference proteome</keyword>
<dbReference type="GO" id="GO:0005634">
    <property type="term" value="C:nucleus"/>
    <property type="evidence" value="ECO:0007669"/>
    <property type="project" value="TreeGrafter"/>
</dbReference>
<evidence type="ECO:0000313" key="3">
    <source>
        <dbReference type="WBParaSite" id="PgB03_g123_t01"/>
    </source>
</evidence>
<evidence type="ECO:0000259" key="1">
    <source>
        <dbReference type="Pfam" id="PF16858"/>
    </source>
</evidence>
<reference evidence="3" key="1">
    <citation type="submission" date="2022-11" db="UniProtKB">
        <authorList>
            <consortium name="WormBaseParasite"/>
        </authorList>
    </citation>
    <scope>IDENTIFICATION</scope>
</reference>
<dbReference type="InterPro" id="IPR031737">
    <property type="entry name" value="CNDH2_C"/>
</dbReference>
<dbReference type="InterPro" id="IPR031739">
    <property type="entry name" value="Ncaph2"/>
</dbReference>
<protein>
    <submittedName>
        <fullName evidence="3">Condensin-2 complex subunit H2 C-terminal domain-containing protein</fullName>
    </submittedName>
</protein>
<dbReference type="GO" id="GO:0000796">
    <property type="term" value="C:condensin complex"/>
    <property type="evidence" value="ECO:0007669"/>
    <property type="project" value="TreeGrafter"/>
</dbReference>
<dbReference type="PANTHER" id="PTHR14324">
    <property type="entry name" value="CONDENSIN-2 COMPLEX SUBUNIT H2"/>
    <property type="match status" value="1"/>
</dbReference>
<accession>A0A914ZIX7</accession>
<dbReference type="WBParaSite" id="PgB03_g123_t01">
    <property type="protein sequence ID" value="PgB03_g123_t01"/>
    <property type="gene ID" value="PgB03_g123"/>
</dbReference>
<dbReference type="GO" id="GO:0010032">
    <property type="term" value="P:meiotic chromosome condensation"/>
    <property type="evidence" value="ECO:0007669"/>
    <property type="project" value="TreeGrafter"/>
</dbReference>
<dbReference type="Pfam" id="PF16858">
    <property type="entry name" value="CNDH2_C"/>
    <property type="match status" value="1"/>
</dbReference>
<dbReference type="PANTHER" id="PTHR14324:SF3">
    <property type="entry name" value="CONDENSIN-2 COMPLEX SUBUNIT H2"/>
    <property type="match status" value="1"/>
</dbReference>
<proteinExistence type="predicted"/>
<evidence type="ECO:0000313" key="2">
    <source>
        <dbReference type="Proteomes" id="UP000887569"/>
    </source>
</evidence>
<dbReference type="Proteomes" id="UP000887569">
    <property type="component" value="Unplaced"/>
</dbReference>
<dbReference type="GO" id="GO:0003682">
    <property type="term" value="F:chromatin binding"/>
    <property type="evidence" value="ECO:0007669"/>
    <property type="project" value="TreeGrafter"/>
</dbReference>
<sequence>LLFSGKVGREDAAAEEFDMWDEEAGNGHEDDDEINIEMVEPAAVDDTPLFADGLGDGDIEGPVAFGNVYDDGKAARDISLTKSFDQMTYEDVLTYYLQRYWSVSEESTSRLCQRVQKWEERMVPILEEEESRREFSIHEYGDEVLGKFQQIGQTIPFVELVKGKAWYECCRYLLSILMLANVGNLFVEECDPEDAFGSLRCKLLKKDRHHEVFDDAEAVL</sequence>
<organism evidence="2 3">
    <name type="scientific">Parascaris univalens</name>
    <name type="common">Nematode worm</name>
    <dbReference type="NCBI Taxonomy" id="6257"/>
    <lineage>
        <taxon>Eukaryota</taxon>
        <taxon>Metazoa</taxon>
        <taxon>Ecdysozoa</taxon>
        <taxon>Nematoda</taxon>
        <taxon>Chromadorea</taxon>
        <taxon>Rhabditida</taxon>
        <taxon>Spirurina</taxon>
        <taxon>Ascaridomorpha</taxon>
        <taxon>Ascaridoidea</taxon>
        <taxon>Ascarididae</taxon>
        <taxon>Parascaris</taxon>
    </lineage>
</organism>
<feature type="domain" description="Condensin-2 complex subunit H2 C-terminal" evidence="1">
    <location>
        <begin position="88"/>
        <end position="213"/>
    </location>
</feature>